<accession>A0A0R0KP67</accession>
<proteinExistence type="predicted"/>
<gene>
    <name evidence="1" type="ORF">GLYMA_03G143300</name>
</gene>
<keyword evidence="3" id="KW-1185">Reference proteome</keyword>
<dbReference type="Gramene" id="KRH67042">
    <property type="protein sequence ID" value="KRH67042"/>
    <property type="gene ID" value="GLYMA_03G143300"/>
</dbReference>
<dbReference type="AlphaFoldDB" id="A0A0R0KP67"/>
<reference evidence="2" key="2">
    <citation type="submission" date="2018-02" db="UniProtKB">
        <authorList>
            <consortium name="EnsemblPlants"/>
        </authorList>
    </citation>
    <scope>IDENTIFICATION</scope>
    <source>
        <strain evidence="2">Williams 82</strain>
    </source>
</reference>
<evidence type="ECO:0000313" key="1">
    <source>
        <dbReference type="EMBL" id="KRH67042.1"/>
    </source>
</evidence>
<protein>
    <submittedName>
        <fullName evidence="1 2">Uncharacterized protein</fullName>
    </submittedName>
</protein>
<sequence length="83" mass="9444">MKHYPPITTTLIIQHIQQILTILSNNTLQFLHNPNKIQINTPNQNAGAGSNHTRQHPRRNAALFVIAKLRDKNPGFITKNLRS</sequence>
<dbReference type="EMBL" id="CM000836">
    <property type="protein sequence ID" value="KRH67042.1"/>
    <property type="molecule type" value="Genomic_DNA"/>
</dbReference>
<evidence type="ECO:0000313" key="2">
    <source>
        <dbReference type="EnsemblPlants" id="KRH67042"/>
    </source>
</evidence>
<reference evidence="1" key="3">
    <citation type="submission" date="2018-07" db="EMBL/GenBank/DDBJ databases">
        <title>WGS assembly of Glycine max.</title>
        <authorList>
            <person name="Schmutz J."/>
            <person name="Cannon S."/>
            <person name="Schlueter J."/>
            <person name="Ma J."/>
            <person name="Mitros T."/>
            <person name="Nelson W."/>
            <person name="Hyten D."/>
            <person name="Song Q."/>
            <person name="Thelen J."/>
            <person name="Cheng J."/>
            <person name="Xu D."/>
            <person name="Hellsten U."/>
            <person name="May G."/>
            <person name="Yu Y."/>
            <person name="Sakurai T."/>
            <person name="Umezawa T."/>
            <person name="Bhattacharyya M."/>
            <person name="Sandhu D."/>
            <person name="Valliyodan B."/>
            <person name="Lindquist E."/>
            <person name="Peto M."/>
            <person name="Grant D."/>
            <person name="Shu S."/>
            <person name="Goodstein D."/>
            <person name="Barry K."/>
            <person name="Futrell-Griggs M."/>
            <person name="Abernathy B."/>
            <person name="Du J."/>
            <person name="Tian Z."/>
            <person name="Zhu L."/>
            <person name="Gill N."/>
            <person name="Joshi T."/>
            <person name="Libault M."/>
            <person name="Sethuraman A."/>
            <person name="Zhang X."/>
            <person name="Shinozaki K."/>
            <person name="Nguyen H."/>
            <person name="Wing R."/>
            <person name="Cregan P."/>
            <person name="Specht J."/>
            <person name="Grimwood J."/>
            <person name="Rokhsar D."/>
            <person name="Stacey G."/>
            <person name="Shoemaker R."/>
            <person name="Jackson S."/>
        </authorList>
    </citation>
    <scope>NUCLEOTIDE SEQUENCE</scope>
    <source>
        <tissue evidence="1">Callus</tissue>
    </source>
</reference>
<dbReference type="Proteomes" id="UP000008827">
    <property type="component" value="Chromosome 3"/>
</dbReference>
<evidence type="ECO:0000313" key="3">
    <source>
        <dbReference type="Proteomes" id="UP000008827"/>
    </source>
</evidence>
<dbReference type="InParanoid" id="A0A0R0KP67"/>
<reference evidence="1 2" key="1">
    <citation type="journal article" date="2010" name="Nature">
        <title>Genome sequence of the palaeopolyploid soybean.</title>
        <authorList>
            <person name="Schmutz J."/>
            <person name="Cannon S.B."/>
            <person name="Schlueter J."/>
            <person name="Ma J."/>
            <person name="Mitros T."/>
            <person name="Nelson W."/>
            <person name="Hyten D.L."/>
            <person name="Song Q."/>
            <person name="Thelen J.J."/>
            <person name="Cheng J."/>
            <person name="Xu D."/>
            <person name="Hellsten U."/>
            <person name="May G.D."/>
            <person name="Yu Y."/>
            <person name="Sakurai T."/>
            <person name="Umezawa T."/>
            <person name="Bhattacharyya M.K."/>
            <person name="Sandhu D."/>
            <person name="Valliyodan B."/>
            <person name="Lindquist E."/>
            <person name="Peto M."/>
            <person name="Grant D."/>
            <person name="Shu S."/>
            <person name="Goodstein D."/>
            <person name="Barry K."/>
            <person name="Futrell-Griggs M."/>
            <person name="Abernathy B."/>
            <person name="Du J."/>
            <person name="Tian Z."/>
            <person name="Zhu L."/>
            <person name="Gill N."/>
            <person name="Joshi T."/>
            <person name="Libault M."/>
            <person name="Sethuraman A."/>
            <person name="Zhang X.-C."/>
            <person name="Shinozaki K."/>
            <person name="Nguyen H.T."/>
            <person name="Wing R.A."/>
            <person name="Cregan P."/>
            <person name="Specht J."/>
            <person name="Grimwood J."/>
            <person name="Rokhsar D."/>
            <person name="Stacey G."/>
            <person name="Shoemaker R.C."/>
            <person name="Jackson S.A."/>
        </authorList>
    </citation>
    <scope>NUCLEOTIDE SEQUENCE</scope>
    <source>
        <strain evidence="2">cv. Williams 82</strain>
        <tissue evidence="1">Callus</tissue>
    </source>
</reference>
<dbReference type="EnsemblPlants" id="KRH67042">
    <property type="protein sequence ID" value="KRH67042"/>
    <property type="gene ID" value="GLYMA_03G143300"/>
</dbReference>
<name>A0A0R0KP67_SOYBN</name>
<organism evidence="1">
    <name type="scientific">Glycine max</name>
    <name type="common">Soybean</name>
    <name type="synonym">Glycine hispida</name>
    <dbReference type="NCBI Taxonomy" id="3847"/>
    <lineage>
        <taxon>Eukaryota</taxon>
        <taxon>Viridiplantae</taxon>
        <taxon>Streptophyta</taxon>
        <taxon>Embryophyta</taxon>
        <taxon>Tracheophyta</taxon>
        <taxon>Spermatophyta</taxon>
        <taxon>Magnoliopsida</taxon>
        <taxon>eudicotyledons</taxon>
        <taxon>Gunneridae</taxon>
        <taxon>Pentapetalae</taxon>
        <taxon>rosids</taxon>
        <taxon>fabids</taxon>
        <taxon>Fabales</taxon>
        <taxon>Fabaceae</taxon>
        <taxon>Papilionoideae</taxon>
        <taxon>50 kb inversion clade</taxon>
        <taxon>NPAAA clade</taxon>
        <taxon>indigoferoid/millettioid clade</taxon>
        <taxon>Phaseoleae</taxon>
        <taxon>Glycine</taxon>
        <taxon>Glycine subgen. Soja</taxon>
    </lineage>
</organism>